<keyword evidence="4" id="KW-1185">Reference proteome</keyword>
<dbReference type="KEGG" id="msea:METESE_10570"/>
<organism evidence="3 4">
    <name type="scientific">Mesoterricola sediminis</name>
    <dbReference type="NCBI Taxonomy" id="2927980"/>
    <lineage>
        <taxon>Bacteria</taxon>
        <taxon>Pseudomonadati</taxon>
        <taxon>Acidobacteriota</taxon>
        <taxon>Holophagae</taxon>
        <taxon>Holophagales</taxon>
        <taxon>Holophagaceae</taxon>
        <taxon>Mesoterricola</taxon>
    </lineage>
</organism>
<dbReference type="Proteomes" id="UP001228113">
    <property type="component" value="Chromosome"/>
</dbReference>
<evidence type="ECO:0000313" key="4">
    <source>
        <dbReference type="Proteomes" id="UP001228113"/>
    </source>
</evidence>
<reference evidence="3" key="1">
    <citation type="journal article" date="2023" name="Int. J. Syst. Evol. Microbiol.">
        <title>Mesoterricola silvestris gen. nov., sp. nov., Mesoterricola sediminis sp. nov., Geothrix oryzae sp. nov., Geothrix edaphica sp. nov., Geothrix rubra sp. nov., and Geothrix limicola sp. nov., six novel members of Acidobacteriota isolated from soils.</title>
        <authorList>
            <person name="Itoh H."/>
            <person name="Sugisawa Y."/>
            <person name="Mise K."/>
            <person name="Xu Z."/>
            <person name="Kuniyasu M."/>
            <person name="Ushijima N."/>
            <person name="Kawano K."/>
            <person name="Kobayashi E."/>
            <person name="Shiratori Y."/>
            <person name="Masuda Y."/>
            <person name="Senoo K."/>
        </authorList>
    </citation>
    <scope>NUCLEOTIDE SEQUENCE</scope>
    <source>
        <strain evidence="3">W786</strain>
    </source>
</reference>
<evidence type="ECO:0008006" key="5">
    <source>
        <dbReference type="Google" id="ProtNLM"/>
    </source>
</evidence>
<evidence type="ECO:0000313" key="3">
    <source>
        <dbReference type="EMBL" id="BDU76099.1"/>
    </source>
</evidence>
<dbReference type="AlphaFoldDB" id="A0AA48KBH1"/>
<dbReference type="InterPro" id="IPR002737">
    <property type="entry name" value="MEMO1_fam"/>
</dbReference>
<feature type="chain" id="PRO_5041341517" description="AmmeMemoRadiSam system protein B" evidence="2">
    <location>
        <begin position="20"/>
        <end position="373"/>
    </location>
</feature>
<name>A0AA48KBH1_9BACT</name>
<keyword evidence="2" id="KW-0732">Signal</keyword>
<dbReference type="RefSeq" id="WP_316411223.1">
    <property type="nucleotide sequence ID" value="NZ_AP027081.1"/>
</dbReference>
<dbReference type="Gene3D" id="3.40.830.10">
    <property type="entry name" value="LigB-like"/>
    <property type="match status" value="1"/>
</dbReference>
<dbReference type="PANTHER" id="PTHR11060">
    <property type="entry name" value="PROTEIN MEMO1"/>
    <property type="match status" value="1"/>
</dbReference>
<protein>
    <recommendedName>
        <fullName evidence="5">AmmeMemoRadiSam system protein B</fullName>
    </recommendedName>
</protein>
<accession>A0AA48KBH1</accession>
<feature type="signal peptide" evidence="2">
    <location>
        <begin position="1"/>
        <end position="19"/>
    </location>
</feature>
<evidence type="ECO:0000256" key="1">
    <source>
        <dbReference type="ARBA" id="ARBA00006315"/>
    </source>
</evidence>
<proteinExistence type="inferred from homology"/>
<gene>
    <name evidence="3" type="ORF">METESE_10570</name>
</gene>
<dbReference type="PANTHER" id="PTHR11060:SF0">
    <property type="entry name" value="PROTEIN MEMO1"/>
    <property type="match status" value="1"/>
</dbReference>
<dbReference type="Pfam" id="PF01875">
    <property type="entry name" value="Memo"/>
    <property type="match status" value="1"/>
</dbReference>
<evidence type="ECO:0000256" key="2">
    <source>
        <dbReference type="SAM" id="SignalP"/>
    </source>
</evidence>
<dbReference type="NCBIfam" id="TIGR04336">
    <property type="entry name" value="AmmeMemoSam_B"/>
    <property type="match status" value="1"/>
</dbReference>
<sequence length="373" mass="39732">MPAALVLATALGLAQAALGQAPAPAPAPTLEQTRKAMGIPSAGDLRGQQDIVGFASRADQMARVWELAGTPPAPEAFGPLPAPGVKGAICPHDDYLYAGRVYRRLIPLVTARTVVLVGVFHKYRRYGARNVMAFDAYRAWRGPDGEIPVSPLRAEVLARLDPREAVQEPAWQDSEHSLEAVAYWLKHQDPKVEILPILLPSASFDRLASMAEHLGAALAAAMRGRGWTLGRDVAVVISSDGIHYGEDFRYAPFGAGGPGAYLQAMDQDRRLLTGPLSGPVSPAKARAFFEAVVDPADPDVYRMPWCGRFSIPFGLLLLDATSRHLGTAAPAGRPVAFGASVDVPELPVKALGMGATAPASLYHFVSFPAVAYD</sequence>
<comment type="similarity">
    <text evidence="1">Belongs to the MEMO1 family.</text>
</comment>
<dbReference type="EMBL" id="AP027081">
    <property type="protein sequence ID" value="BDU76099.1"/>
    <property type="molecule type" value="Genomic_DNA"/>
</dbReference>